<dbReference type="InterPro" id="IPR013216">
    <property type="entry name" value="Methyltransf_11"/>
</dbReference>
<dbReference type="InterPro" id="IPR029063">
    <property type="entry name" value="SAM-dependent_MTases_sf"/>
</dbReference>
<comment type="caution">
    <text evidence="2">The sequence shown here is derived from an EMBL/GenBank/DDBJ whole genome shotgun (WGS) entry which is preliminary data.</text>
</comment>
<reference evidence="2 3" key="1">
    <citation type="submission" date="2015-03" db="EMBL/GenBank/DDBJ databases">
        <title>Caedibacter varicaedens, whole genome shotgun sequence.</title>
        <authorList>
            <person name="Suzuki H."/>
            <person name="Dapper A.L."/>
            <person name="Gibson A.K."/>
            <person name="Jackson C."/>
            <person name="Lee H."/>
            <person name="Pejaver V.R."/>
            <person name="Doak T."/>
            <person name="Lynch M."/>
        </authorList>
    </citation>
    <scope>NUCLEOTIDE SEQUENCE [LARGE SCALE GENOMIC DNA]</scope>
</reference>
<name>A0A0K8MBN6_9PROT</name>
<dbReference type="SUPFAM" id="SSF53335">
    <property type="entry name" value="S-adenosyl-L-methionine-dependent methyltransferases"/>
    <property type="match status" value="1"/>
</dbReference>
<keyword evidence="3" id="KW-1185">Reference proteome</keyword>
<dbReference type="Proteomes" id="UP000036771">
    <property type="component" value="Unassembled WGS sequence"/>
</dbReference>
<dbReference type="Pfam" id="PF08241">
    <property type="entry name" value="Methyltransf_11"/>
    <property type="match status" value="1"/>
</dbReference>
<accession>A0A0K8MBN6</accession>
<proteinExistence type="predicted"/>
<sequence length="242" mass="27420">MKTDIAEFHKFYESRLGKLAQKYIARKISSLWPDAVNDIIVGYGYPLPYIERYYARAAQIAVLMPCFQGASPWPEDQANTVTLTQADRLPLKDNSVNRILIIHALEHSENPLQLLREAWRVLVDGGCVLIVVPNRRGFWARNPRTPFGVGEPYSGYQLYALIEDSLFTPSKPLYALFTPPTRLKGVLTAADTLERLGTGWMKKIGGVTLIEAHKQVISPVFERPAPWRSRIFIPNPSPKKFL</sequence>
<dbReference type="GO" id="GO:0008757">
    <property type="term" value="F:S-adenosylmethionine-dependent methyltransferase activity"/>
    <property type="evidence" value="ECO:0007669"/>
    <property type="project" value="InterPro"/>
</dbReference>
<dbReference type="OrthoDB" id="9800231at2"/>
<dbReference type="Gene3D" id="3.40.50.150">
    <property type="entry name" value="Vaccinia Virus protein VP39"/>
    <property type="match status" value="1"/>
</dbReference>
<evidence type="ECO:0000313" key="2">
    <source>
        <dbReference type="EMBL" id="GAO97608.1"/>
    </source>
</evidence>
<evidence type="ECO:0000259" key="1">
    <source>
        <dbReference type="Pfam" id="PF08241"/>
    </source>
</evidence>
<protein>
    <recommendedName>
        <fullName evidence="1">Methyltransferase type 11 domain-containing protein</fullName>
    </recommendedName>
</protein>
<feature type="domain" description="Methyltransferase type 11" evidence="1">
    <location>
        <begin position="42"/>
        <end position="130"/>
    </location>
</feature>
<dbReference type="AlphaFoldDB" id="A0A0K8MBN6"/>
<evidence type="ECO:0000313" key="3">
    <source>
        <dbReference type="Proteomes" id="UP000036771"/>
    </source>
</evidence>
<organism evidence="2 3">
    <name type="scientific">Caedimonas varicaedens</name>
    <dbReference type="NCBI Taxonomy" id="1629334"/>
    <lineage>
        <taxon>Bacteria</taxon>
        <taxon>Pseudomonadati</taxon>
        <taxon>Pseudomonadota</taxon>
        <taxon>Alphaproteobacteria</taxon>
        <taxon>Holosporales</taxon>
        <taxon>Caedimonadaceae</taxon>
        <taxon>Caedimonas</taxon>
    </lineage>
</organism>
<gene>
    <name evidence="2" type="ORF">Cva_00244</name>
</gene>
<dbReference type="EMBL" id="BBVC01000011">
    <property type="protein sequence ID" value="GAO97608.1"/>
    <property type="molecule type" value="Genomic_DNA"/>
</dbReference>
<dbReference type="STRING" id="1629334.Cva_00244"/>